<keyword evidence="2" id="KW-0472">Membrane</keyword>
<dbReference type="AlphaFoldDB" id="A0AAN6SZI3"/>
<proteinExistence type="predicted"/>
<organism evidence="3 4">
    <name type="scientific">Parathielavia hyrcaniae</name>
    <dbReference type="NCBI Taxonomy" id="113614"/>
    <lineage>
        <taxon>Eukaryota</taxon>
        <taxon>Fungi</taxon>
        <taxon>Dikarya</taxon>
        <taxon>Ascomycota</taxon>
        <taxon>Pezizomycotina</taxon>
        <taxon>Sordariomycetes</taxon>
        <taxon>Sordariomycetidae</taxon>
        <taxon>Sordariales</taxon>
        <taxon>Chaetomiaceae</taxon>
        <taxon>Parathielavia</taxon>
    </lineage>
</organism>
<feature type="region of interest" description="Disordered" evidence="1">
    <location>
        <begin position="397"/>
        <end position="418"/>
    </location>
</feature>
<evidence type="ECO:0000256" key="1">
    <source>
        <dbReference type="SAM" id="MobiDB-lite"/>
    </source>
</evidence>
<reference evidence="3" key="1">
    <citation type="journal article" date="2023" name="Mol. Phylogenet. Evol.">
        <title>Genome-scale phylogeny and comparative genomics of the fungal order Sordariales.</title>
        <authorList>
            <person name="Hensen N."/>
            <person name="Bonometti L."/>
            <person name="Westerberg I."/>
            <person name="Brannstrom I.O."/>
            <person name="Guillou S."/>
            <person name="Cros-Aarteil S."/>
            <person name="Calhoun S."/>
            <person name="Haridas S."/>
            <person name="Kuo A."/>
            <person name="Mondo S."/>
            <person name="Pangilinan J."/>
            <person name="Riley R."/>
            <person name="LaButti K."/>
            <person name="Andreopoulos B."/>
            <person name="Lipzen A."/>
            <person name="Chen C."/>
            <person name="Yan M."/>
            <person name="Daum C."/>
            <person name="Ng V."/>
            <person name="Clum A."/>
            <person name="Steindorff A."/>
            <person name="Ohm R.A."/>
            <person name="Martin F."/>
            <person name="Silar P."/>
            <person name="Natvig D.O."/>
            <person name="Lalanne C."/>
            <person name="Gautier V."/>
            <person name="Ament-Velasquez S.L."/>
            <person name="Kruys A."/>
            <person name="Hutchinson M.I."/>
            <person name="Powell A.J."/>
            <person name="Barry K."/>
            <person name="Miller A.N."/>
            <person name="Grigoriev I.V."/>
            <person name="Debuchy R."/>
            <person name="Gladieux P."/>
            <person name="Hiltunen Thoren M."/>
            <person name="Johannesson H."/>
        </authorList>
    </citation>
    <scope>NUCLEOTIDE SEQUENCE</scope>
    <source>
        <strain evidence="3">CBS 757.83</strain>
    </source>
</reference>
<feature type="transmembrane region" description="Helical" evidence="2">
    <location>
        <begin position="7"/>
        <end position="27"/>
    </location>
</feature>
<dbReference type="EMBL" id="MU863657">
    <property type="protein sequence ID" value="KAK4098577.1"/>
    <property type="molecule type" value="Genomic_DNA"/>
</dbReference>
<comment type="caution">
    <text evidence="3">The sequence shown here is derived from an EMBL/GenBank/DDBJ whole genome shotgun (WGS) entry which is preliminary data.</text>
</comment>
<accession>A0AAN6SZI3</accession>
<evidence type="ECO:0000313" key="4">
    <source>
        <dbReference type="Proteomes" id="UP001305647"/>
    </source>
</evidence>
<keyword evidence="2" id="KW-0812">Transmembrane</keyword>
<feature type="transmembrane region" description="Helical" evidence="2">
    <location>
        <begin position="620"/>
        <end position="639"/>
    </location>
</feature>
<protein>
    <submittedName>
        <fullName evidence="3">Uncharacterized protein</fullName>
    </submittedName>
</protein>
<sequence>MAIHRRLIIYEFVIVVTAWTIMLVVPFCYVMGVRQALADDIWHGTSMELRYIAMSMSVFLEMFVERFHWSLFQGIGCSEEDGAESIELGYLFGWLISYGLKHGTHSHASLWPLHAFMRLTCESINLSINPRPEPPRRLSAPDSSLPGYTYRPLSNPRSIRIVTLPLPGRVTVVCGTTELPFEFLRFGWGILRKLGVPPPSANLDQVVALQFYLADAIALKRRLVPGGFPDFGEPLLTDLSQFSFTWVMDAMRWKACREPKDRFFSLYGVFQELGIAHGIPLSQWRTGDAQVFRAVAMACFKLDGNLDVLRLSQLSEPYSRLTDSLLITARRNPYDGLSTSLFTMTTRVLKTAANIRARKGALYVPTVPSLASLPSWVPDWTQPITARIGPAHHIGLLERRPPDATPSGGNPPNADRRVTSQLDGRTVEYIILLAQLLATSVATLTGFGNLTHDDPALGALIETITNYVWRSHMAHIQVSLLMALRTLSLFQISAYGFSAWNSGYFHGRVVEQLCNRFPSVASCPSDGYQMRQWSGERVQHAYEMLALWQLEWHLASDVGQFVVILARVLWDFRVSIIETLFSGSRYGDMSWMTVLPVMGHLISAAMQSVATLIGDTSLLLVAWAVGALASIVAMAAVAVRAKLTLTMAMVVLALRACRNPKQLFTDLFGLAKYRLSGAYTSGVHFFVTDTGVTGSTSGPFKSDDLLVMVQGSADLLLLRPRGVDRYEVVGAAYVGGRRKVEDMTVEKPWGKIRLS</sequence>
<keyword evidence="4" id="KW-1185">Reference proteome</keyword>
<evidence type="ECO:0000256" key="2">
    <source>
        <dbReference type="SAM" id="Phobius"/>
    </source>
</evidence>
<reference evidence="3" key="2">
    <citation type="submission" date="2023-05" db="EMBL/GenBank/DDBJ databases">
        <authorList>
            <consortium name="Lawrence Berkeley National Laboratory"/>
            <person name="Steindorff A."/>
            <person name="Hensen N."/>
            <person name="Bonometti L."/>
            <person name="Westerberg I."/>
            <person name="Brannstrom I.O."/>
            <person name="Guillou S."/>
            <person name="Cros-Aarteil S."/>
            <person name="Calhoun S."/>
            <person name="Haridas S."/>
            <person name="Kuo A."/>
            <person name="Mondo S."/>
            <person name="Pangilinan J."/>
            <person name="Riley R."/>
            <person name="Labutti K."/>
            <person name="Andreopoulos B."/>
            <person name="Lipzen A."/>
            <person name="Chen C."/>
            <person name="Yanf M."/>
            <person name="Daum C."/>
            <person name="Ng V."/>
            <person name="Clum A."/>
            <person name="Ohm R."/>
            <person name="Martin F."/>
            <person name="Silar P."/>
            <person name="Natvig D."/>
            <person name="Lalanne C."/>
            <person name="Gautier V."/>
            <person name="Ament-Velasquez S.L."/>
            <person name="Kruys A."/>
            <person name="Hutchinson M.I."/>
            <person name="Powell A.J."/>
            <person name="Barry K."/>
            <person name="Miller A.N."/>
            <person name="Grigoriev I.V."/>
            <person name="Debuchy R."/>
            <person name="Gladieux P."/>
            <person name="Thoren M.H."/>
            <person name="Johannesson H."/>
        </authorList>
    </citation>
    <scope>NUCLEOTIDE SEQUENCE</scope>
    <source>
        <strain evidence="3">CBS 757.83</strain>
    </source>
</reference>
<keyword evidence="2" id="KW-1133">Transmembrane helix</keyword>
<feature type="transmembrane region" description="Helical" evidence="2">
    <location>
        <begin position="591"/>
        <end position="614"/>
    </location>
</feature>
<gene>
    <name evidence="3" type="ORF">N658DRAFT_488294</name>
</gene>
<dbReference type="Proteomes" id="UP001305647">
    <property type="component" value="Unassembled WGS sequence"/>
</dbReference>
<evidence type="ECO:0000313" key="3">
    <source>
        <dbReference type="EMBL" id="KAK4098577.1"/>
    </source>
</evidence>
<name>A0AAN6SZI3_9PEZI</name>